<keyword evidence="13" id="KW-1185">Reference proteome</keyword>
<evidence type="ECO:0000256" key="10">
    <source>
        <dbReference type="RuleBase" id="RU000304"/>
    </source>
</evidence>
<dbReference type="STRING" id="154538.A0A1M2V6C8"/>
<dbReference type="InterPro" id="IPR011009">
    <property type="entry name" value="Kinase-like_dom_sf"/>
</dbReference>
<evidence type="ECO:0000256" key="5">
    <source>
        <dbReference type="ARBA" id="ARBA00022840"/>
    </source>
</evidence>
<dbReference type="PROSITE" id="PS00107">
    <property type="entry name" value="PROTEIN_KINASE_ATP"/>
    <property type="match status" value="1"/>
</dbReference>
<dbReference type="GO" id="GO:0005524">
    <property type="term" value="F:ATP binding"/>
    <property type="evidence" value="ECO:0007669"/>
    <property type="project" value="UniProtKB-UniRule"/>
</dbReference>
<dbReference type="SUPFAM" id="SSF56112">
    <property type="entry name" value="Protein kinase-like (PK-like)"/>
    <property type="match status" value="1"/>
</dbReference>
<evidence type="ECO:0000313" key="12">
    <source>
        <dbReference type="EMBL" id="OJT03159.1"/>
    </source>
</evidence>
<dbReference type="OMA" id="CLHHENI"/>
<feature type="binding site" evidence="7">
    <location>
        <begin position="103"/>
        <end position="105"/>
    </location>
    <ligand>
        <name>ATP</name>
        <dbReference type="ChEBI" id="CHEBI:30616"/>
    </ligand>
</feature>
<dbReference type="PANTHER" id="PTHR24350">
    <property type="entry name" value="SERINE/THREONINE-PROTEIN KINASE IAL-RELATED"/>
    <property type="match status" value="1"/>
</dbReference>
<dbReference type="InterPro" id="IPR030616">
    <property type="entry name" value="Aur-like"/>
</dbReference>
<evidence type="ECO:0000256" key="8">
    <source>
        <dbReference type="PIRSR" id="PIRSR630616-3"/>
    </source>
</evidence>
<keyword evidence="2" id="KW-0808">Transferase</keyword>
<dbReference type="PROSITE" id="PS50011">
    <property type="entry name" value="PROTEIN_KINASE_DOM"/>
    <property type="match status" value="1"/>
</dbReference>
<comment type="caution">
    <text evidence="12">The sequence shown here is derived from an EMBL/GenBank/DDBJ whole genome shotgun (WGS) entry which is preliminary data.</text>
</comment>
<evidence type="ECO:0000256" key="3">
    <source>
        <dbReference type="ARBA" id="ARBA00022741"/>
    </source>
</evidence>
<dbReference type="OrthoDB" id="539158at2759"/>
<keyword evidence="3 7" id="KW-0547">Nucleotide-binding</keyword>
<gene>
    <name evidence="12" type="ORF">TRAPUB_6266</name>
</gene>
<evidence type="ECO:0000256" key="2">
    <source>
        <dbReference type="ARBA" id="ARBA00022679"/>
    </source>
</evidence>
<keyword evidence="1 10" id="KW-0723">Serine/threonine-protein kinase</keyword>
<dbReference type="PROSITE" id="PS00108">
    <property type="entry name" value="PROTEIN_KINASE_ST"/>
    <property type="match status" value="1"/>
</dbReference>
<proteinExistence type="inferred from homology"/>
<organism evidence="12 13">
    <name type="scientific">Trametes pubescens</name>
    <name type="common">White-rot fungus</name>
    <dbReference type="NCBI Taxonomy" id="154538"/>
    <lineage>
        <taxon>Eukaryota</taxon>
        <taxon>Fungi</taxon>
        <taxon>Dikarya</taxon>
        <taxon>Basidiomycota</taxon>
        <taxon>Agaricomycotina</taxon>
        <taxon>Agaricomycetes</taxon>
        <taxon>Polyporales</taxon>
        <taxon>Polyporaceae</taxon>
        <taxon>Trametes</taxon>
    </lineage>
</organism>
<accession>A0A1M2V6C8</accession>
<comment type="similarity">
    <text evidence="10">Belongs to the protein kinase superfamily.</text>
</comment>
<protein>
    <submittedName>
        <fullName evidence="12">Serine/threonine-protein kinase CHK1</fullName>
    </submittedName>
</protein>
<feature type="cross-link" description="Glycyl lysine isopeptide (Lys-Gly) (interchain with G-Cter in SUMO2)" evidence="8">
    <location>
        <position position="150"/>
    </location>
</feature>
<evidence type="ECO:0000256" key="7">
    <source>
        <dbReference type="PIRSR" id="PIRSR630616-2"/>
    </source>
</evidence>
<dbReference type="InterPro" id="IPR017441">
    <property type="entry name" value="Protein_kinase_ATP_BS"/>
</dbReference>
<evidence type="ECO:0000313" key="13">
    <source>
        <dbReference type="Proteomes" id="UP000184267"/>
    </source>
</evidence>
<dbReference type="SMART" id="SM00220">
    <property type="entry name" value="S_TKc"/>
    <property type="match status" value="1"/>
</dbReference>
<keyword evidence="4 12" id="KW-0418">Kinase</keyword>
<evidence type="ECO:0000256" key="4">
    <source>
        <dbReference type="ARBA" id="ARBA00022777"/>
    </source>
</evidence>
<dbReference type="InterPro" id="IPR000719">
    <property type="entry name" value="Prot_kinase_dom"/>
</dbReference>
<dbReference type="InterPro" id="IPR008271">
    <property type="entry name" value="Ser/Thr_kinase_AS"/>
</dbReference>
<dbReference type="AlphaFoldDB" id="A0A1M2V6C8"/>
<feature type="binding site" evidence="7">
    <location>
        <position position="166"/>
    </location>
    <ligand>
        <name>ATP</name>
        <dbReference type="ChEBI" id="CHEBI:30616"/>
    </ligand>
</feature>
<sequence length="198" mass="21628">MADLTQLRLPSVAGYKLVKQIGGGSFSTVYQAVNVDQGRVAACKVIAITPETDEAQLKAIDKEIRVQRGLKHPNILEFIGMAKLSPARAVMSGYFPAVYLLLEMAAGGDLFDKIAPDEGIDEETAHFYFCQMLDGLQYIHSEGVCHRDLKPENLLLDGAGTLKISDFGLSAVYMLKETGQSRMLTERCGSIPYLAPEV</sequence>
<name>A0A1M2V6C8_TRAPU</name>
<dbReference type="Gene3D" id="1.10.510.10">
    <property type="entry name" value="Transferase(Phosphotransferase) domain 1"/>
    <property type="match status" value="1"/>
</dbReference>
<evidence type="ECO:0000256" key="6">
    <source>
        <dbReference type="PIRSR" id="PIRSR630616-1"/>
    </source>
</evidence>
<dbReference type="Proteomes" id="UP000184267">
    <property type="component" value="Unassembled WGS sequence"/>
</dbReference>
<reference evidence="12 13" key="1">
    <citation type="submission" date="2016-10" db="EMBL/GenBank/DDBJ databases">
        <title>Genome sequence of the basidiomycete white-rot fungus Trametes pubescens.</title>
        <authorList>
            <person name="Makela M.R."/>
            <person name="Granchi Z."/>
            <person name="Peng M."/>
            <person name="De Vries R.P."/>
            <person name="Grigoriev I."/>
            <person name="Riley R."/>
            <person name="Hilden K."/>
        </authorList>
    </citation>
    <scope>NUCLEOTIDE SEQUENCE [LARGE SCALE GENOMIC DNA]</scope>
    <source>
        <strain evidence="12 13">FBCC735</strain>
    </source>
</reference>
<keyword evidence="5 7" id="KW-0067">ATP-binding</keyword>
<feature type="active site" description="Proton acceptor" evidence="6">
    <location>
        <position position="148"/>
    </location>
</feature>
<feature type="binding site" evidence="7 9">
    <location>
        <position position="44"/>
    </location>
    <ligand>
        <name>ATP</name>
        <dbReference type="ChEBI" id="CHEBI:30616"/>
    </ligand>
</feature>
<dbReference type="GO" id="GO:0004674">
    <property type="term" value="F:protein serine/threonine kinase activity"/>
    <property type="evidence" value="ECO:0007669"/>
    <property type="project" value="UniProtKB-KW"/>
</dbReference>
<evidence type="ECO:0000256" key="9">
    <source>
        <dbReference type="PROSITE-ProRule" id="PRU10141"/>
    </source>
</evidence>
<dbReference type="EMBL" id="MNAD01001628">
    <property type="protein sequence ID" value="OJT03159.1"/>
    <property type="molecule type" value="Genomic_DNA"/>
</dbReference>
<dbReference type="Pfam" id="PF00069">
    <property type="entry name" value="Pkinase"/>
    <property type="match status" value="1"/>
</dbReference>
<evidence type="ECO:0000256" key="1">
    <source>
        <dbReference type="ARBA" id="ARBA00022527"/>
    </source>
</evidence>
<feature type="domain" description="Protein kinase" evidence="11">
    <location>
        <begin position="15"/>
        <end position="198"/>
    </location>
</feature>
<evidence type="ECO:0000259" key="11">
    <source>
        <dbReference type="PROSITE" id="PS50011"/>
    </source>
</evidence>
<feature type="binding site" evidence="7">
    <location>
        <begin position="152"/>
        <end position="153"/>
    </location>
    <ligand>
        <name>ATP</name>
        <dbReference type="ChEBI" id="CHEBI:30616"/>
    </ligand>
</feature>